<dbReference type="Pfam" id="PF02518">
    <property type="entry name" value="HATPase_c"/>
    <property type="match status" value="1"/>
</dbReference>
<evidence type="ECO:0000259" key="6">
    <source>
        <dbReference type="PROSITE" id="PS50110"/>
    </source>
</evidence>
<feature type="domain" description="Response regulatory" evidence="6">
    <location>
        <begin position="17"/>
        <end position="133"/>
    </location>
</feature>
<dbReference type="SUPFAM" id="SSF52172">
    <property type="entry name" value="CheY-like"/>
    <property type="match status" value="1"/>
</dbReference>
<dbReference type="EMBL" id="JBHSPH010000005">
    <property type="protein sequence ID" value="MFC5863656.1"/>
    <property type="molecule type" value="Genomic_DNA"/>
</dbReference>
<dbReference type="CDD" id="cd00082">
    <property type="entry name" value="HisKA"/>
    <property type="match status" value="1"/>
</dbReference>
<dbReference type="Gene3D" id="1.10.287.130">
    <property type="match status" value="1"/>
</dbReference>
<dbReference type="RefSeq" id="WP_263340006.1">
    <property type="nucleotide sequence ID" value="NZ_JAGSYH010000005.1"/>
</dbReference>
<dbReference type="InterPro" id="IPR003661">
    <property type="entry name" value="HisK_dim/P_dom"/>
</dbReference>
<dbReference type="Proteomes" id="UP001596091">
    <property type="component" value="Unassembled WGS sequence"/>
</dbReference>
<dbReference type="InterPro" id="IPR011006">
    <property type="entry name" value="CheY-like_superfamily"/>
</dbReference>
<comment type="caution">
    <text evidence="7">The sequence shown here is derived from an EMBL/GenBank/DDBJ whole genome shotgun (WGS) entry which is preliminary data.</text>
</comment>
<feature type="domain" description="Histidine kinase" evidence="5">
    <location>
        <begin position="275"/>
        <end position="491"/>
    </location>
</feature>
<evidence type="ECO:0000313" key="7">
    <source>
        <dbReference type="EMBL" id="MFC5863656.1"/>
    </source>
</evidence>
<dbReference type="InterPro" id="IPR001789">
    <property type="entry name" value="Sig_transdc_resp-reg_receiver"/>
</dbReference>
<dbReference type="Pfam" id="PF00072">
    <property type="entry name" value="Response_reg"/>
    <property type="match status" value="1"/>
</dbReference>
<evidence type="ECO:0000256" key="1">
    <source>
        <dbReference type="ARBA" id="ARBA00000085"/>
    </source>
</evidence>
<dbReference type="InterPro" id="IPR036890">
    <property type="entry name" value="HATPase_C_sf"/>
</dbReference>
<dbReference type="EC" id="2.7.13.3" evidence="2"/>
<dbReference type="PRINTS" id="PR00344">
    <property type="entry name" value="BCTRLSENSOR"/>
</dbReference>
<keyword evidence="3 4" id="KW-0597">Phosphoprotein</keyword>
<gene>
    <name evidence="7" type="ORF">ACFPT7_15215</name>
</gene>
<dbReference type="InterPro" id="IPR004358">
    <property type="entry name" value="Sig_transdc_His_kin-like_C"/>
</dbReference>
<dbReference type="Gene3D" id="3.30.450.20">
    <property type="entry name" value="PAS domain"/>
    <property type="match status" value="1"/>
</dbReference>
<dbReference type="InterPro" id="IPR003594">
    <property type="entry name" value="HATPase_dom"/>
</dbReference>
<evidence type="ECO:0000256" key="3">
    <source>
        <dbReference type="ARBA" id="ARBA00022553"/>
    </source>
</evidence>
<dbReference type="SMART" id="SM00387">
    <property type="entry name" value="HATPase_c"/>
    <property type="match status" value="1"/>
</dbReference>
<dbReference type="CDD" id="cd00075">
    <property type="entry name" value="HATPase"/>
    <property type="match status" value="1"/>
</dbReference>
<dbReference type="SMART" id="SM00448">
    <property type="entry name" value="REC"/>
    <property type="match status" value="1"/>
</dbReference>
<dbReference type="InterPro" id="IPR000014">
    <property type="entry name" value="PAS"/>
</dbReference>
<dbReference type="SUPFAM" id="SSF55785">
    <property type="entry name" value="PYP-like sensor domain (PAS domain)"/>
    <property type="match status" value="1"/>
</dbReference>
<keyword evidence="8" id="KW-1185">Reference proteome</keyword>
<evidence type="ECO:0000259" key="5">
    <source>
        <dbReference type="PROSITE" id="PS50109"/>
    </source>
</evidence>
<organism evidence="7 8">
    <name type="scientific">Acidicapsa dinghuensis</name>
    <dbReference type="NCBI Taxonomy" id="2218256"/>
    <lineage>
        <taxon>Bacteria</taxon>
        <taxon>Pseudomonadati</taxon>
        <taxon>Acidobacteriota</taxon>
        <taxon>Terriglobia</taxon>
        <taxon>Terriglobales</taxon>
        <taxon>Acidobacteriaceae</taxon>
        <taxon>Acidicapsa</taxon>
    </lineage>
</organism>
<dbReference type="InterPro" id="IPR035965">
    <property type="entry name" value="PAS-like_dom_sf"/>
</dbReference>
<evidence type="ECO:0000313" key="8">
    <source>
        <dbReference type="Proteomes" id="UP001596091"/>
    </source>
</evidence>
<dbReference type="SUPFAM" id="SSF47384">
    <property type="entry name" value="Homodimeric domain of signal transducing histidine kinase"/>
    <property type="match status" value="1"/>
</dbReference>
<evidence type="ECO:0000256" key="4">
    <source>
        <dbReference type="PROSITE-ProRule" id="PRU00169"/>
    </source>
</evidence>
<dbReference type="PROSITE" id="PS50109">
    <property type="entry name" value="HIS_KIN"/>
    <property type="match status" value="1"/>
</dbReference>
<protein>
    <recommendedName>
        <fullName evidence="2">histidine kinase</fullName>
        <ecNumber evidence="2">2.7.13.3</ecNumber>
    </recommendedName>
</protein>
<proteinExistence type="predicted"/>
<dbReference type="CDD" id="cd00156">
    <property type="entry name" value="REC"/>
    <property type="match status" value="1"/>
</dbReference>
<dbReference type="Gene3D" id="3.40.50.2300">
    <property type="match status" value="1"/>
</dbReference>
<dbReference type="PANTHER" id="PTHR43547">
    <property type="entry name" value="TWO-COMPONENT HISTIDINE KINASE"/>
    <property type="match status" value="1"/>
</dbReference>
<dbReference type="PANTHER" id="PTHR43547:SF2">
    <property type="entry name" value="HYBRID SIGNAL TRANSDUCTION HISTIDINE KINASE C"/>
    <property type="match status" value="1"/>
</dbReference>
<dbReference type="CDD" id="cd00130">
    <property type="entry name" value="PAS"/>
    <property type="match status" value="1"/>
</dbReference>
<dbReference type="SMART" id="SM00091">
    <property type="entry name" value="PAS"/>
    <property type="match status" value="1"/>
</dbReference>
<dbReference type="SMART" id="SM00388">
    <property type="entry name" value="HisKA"/>
    <property type="match status" value="1"/>
</dbReference>
<dbReference type="PROSITE" id="PS50110">
    <property type="entry name" value="RESPONSE_REGULATORY"/>
    <property type="match status" value="1"/>
</dbReference>
<reference evidence="8" key="1">
    <citation type="journal article" date="2019" name="Int. J. Syst. Evol. Microbiol.">
        <title>The Global Catalogue of Microorganisms (GCM) 10K type strain sequencing project: providing services to taxonomists for standard genome sequencing and annotation.</title>
        <authorList>
            <consortium name="The Broad Institute Genomics Platform"/>
            <consortium name="The Broad Institute Genome Sequencing Center for Infectious Disease"/>
            <person name="Wu L."/>
            <person name="Ma J."/>
        </authorList>
    </citation>
    <scope>NUCLEOTIDE SEQUENCE [LARGE SCALE GENOMIC DNA]</scope>
    <source>
        <strain evidence="8">JCM 4087</strain>
    </source>
</reference>
<sequence length="504" mass="56538">MPESKITPMRDLAYRGRVLIIDDQDATRYVFRRILTKAGFQVEEAATGAEGLSKSLDGPDLIISDVNLPDMLGYDLSRRIKSNPVTSSIPLLQISATFISEESKVQALEGGADSYLVQPVEPTFLVAQVQALIRMRKAEISSRLSAIEWQTTFNALNDGLALIDPAGVILRTNQSFLRLLDLKHSDAEGKKLFEIFDSKFGLPLTDFLAFRSAGQSPELSYGSRWFRVLYDRIPEEPFREDAFILLLTEVTQQRKLQETLKMTERLAATGRLAHVIAHEINNPLEALANLIFLVQQSPVLDRGNRELMNQALIQLERISEITKQILIYHRESKQPVLADGTDLLQGVLAMFRPQMMVNHVELITHFKSSRPVWVHPGEMRQAFGNLVSNALDAIGEDGGTLRVSCIDTTDLLTKRKGVRFVFSDSGSGIPQESLLHIFDAFYTTKDLKGSGIGLWLTSEVINKHRGRVRVRSRTSGPFRGALFDIFLPERRPDESAIILQEVHS</sequence>
<feature type="modified residue" description="4-aspartylphosphate" evidence="4">
    <location>
        <position position="65"/>
    </location>
</feature>
<dbReference type="Gene3D" id="3.30.565.10">
    <property type="entry name" value="Histidine kinase-like ATPase, C-terminal domain"/>
    <property type="match status" value="1"/>
</dbReference>
<evidence type="ECO:0000256" key="2">
    <source>
        <dbReference type="ARBA" id="ARBA00012438"/>
    </source>
</evidence>
<name>A0ABW1EIH0_9BACT</name>
<dbReference type="SUPFAM" id="SSF55874">
    <property type="entry name" value="ATPase domain of HSP90 chaperone/DNA topoisomerase II/histidine kinase"/>
    <property type="match status" value="1"/>
</dbReference>
<dbReference type="InterPro" id="IPR005467">
    <property type="entry name" value="His_kinase_dom"/>
</dbReference>
<dbReference type="InterPro" id="IPR036097">
    <property type="entry name" value="HisK_dim/P_sf"/>
</dbReference>
<accession>A0ABW1EIH0</accession>
<dbReference type="Pfam" id="PF13188">
    <property type="entry name" value="PAS_8"/>
    <property type="match status" value="1"/>
</dbReference>
<comment type="catalytic activity">
    <reaction evidence="1">
        <text>ATP + protein L-histidine = ADP + protein N-phospho-L-histidine.</text>
        <dbReference type="EC" id="2.7.13.3"/>
    </reaction>
</comment>